<keyword evidence="2" id="KW-1185">Reference proteome</keyword>
<dbReference type="EMBL" id="AP028907">
    <property type="protein sequence ID" value="BES82793.1"/>
    <property type="molecule type" value="Genomic_DNA"/>
</dbReference>
<accession>A0ABM8IZ17</accession>
<protein>
    <submittedName>
        <fullName evidence="1">Uncharacterized protein</fullName>
    </submittedName>
</protein>
<evidence type="ECO:0000313" key="2">
    <source>
        <dbReference type="Proteomes" id="UP001341135"/>
    </source>
</evidence>
<evidence type="ECO:0000313" key="1">
    <source>
        <dbReference type="EMBL" id="BES82793.1"/>
    </source>
</evidence>
<proteinExistence type="predicted"/>
<dbReference type="RefSeq" id="WP_338250451.1">
    <property type="nucleotide sequence ID" value="NZ_AP028907.1"/>
</dbReference>
<dbReference type="GeneID" id="89290364"/>
<sequence>MEWVHVSDLVDGRHVDHDFIPRMLAYIEAKTVYETLSKVLGLLYKAKERGLVDQKLVDTVADWLSEVEHEYRFYADQVDPWYRGVRETVERLTEKQQAESKGAESA</sequence>
<reference evidence="1 2" key="1">
    <citation type="submission" date="2023-09" db="EMBL/GenBank/DDBJ databases">
        <title>Pyrofollis japonicus gen. nov. sp. nov., a novel member of the family Pyrodictiaceae isolated from the Iheya North hydrothermal field.</title>
        <authorList>
            <person name="Miyazaki U."/>
            <person name="Sanari M."/>
            <person name="Tame A."/>
            <person name="Kitajima M."/>
            <person name="Okamoto A."/>
            <person name="Sawayama S."/>
            <person name="Miyazaki J."/>
            <person name="Takai K."/>
            <person name="Nakagawa S."/>
        </authorList>
    </citation>
    <scope>NUCLEOTIDE SEQUENCE [LARGE SCALE GENOMIC DNA]</scope>
    <source>
        <strain evidence="1 2">AV2</strain>
    </source>
</reference>
<dbReference type="Proteomes" id="UP001341135">
    <property type="component" value="Chromosome"/>
</dbReference>
<gene>
    <name evidence="1" type="ORF">PABY_23600</name>
</gene>
<organism evidence="1 2">
    <name type="scientific">Pyrodictium abyssi</name>
    <dbReference type="NCBI Taxonomy" id="54256"/>
    <lineage>
        <taxon>Archaea</taxon>
        <taxon>Thermoproteota</taxon>
        <taxon>Thermoprotei</taxon>
        <taxon>Desulfurococcales</taxon>
        <taxon>Pyrodictiaceae</taxon>
        <taxon>Pyrodictium</taxon>
    </lineage>
</organism>
<name>A0ABM8IZ17_9CREN</name>